<evidence type="ECO:0000256" key="1">
    <source>
        <dbReference type="SAM" id="MobiDB-lite"/>
    </source>
</evidence>
<dbReference type="RefSeq" id="WP_344170142.1">
    <property type="nucleotide sequence ID" value="NZ_BAAABV010000038.1"/>
</dbReference>
<name>A0ABN0W4T2_9ACTN</name>
<feature type="region of interest" description="Disordered" evidence="1">
    <location>
        <begin position="1"/>
        <end position="50"/>
    </location>
</feature>
<protein>
    <submittedName>
        <fullName evidence="2">Uncharacterized protein</fullName>
    </submittedName>
</protein>
<feature type="compositionally biased region" description="Low complexity" evidence="1">
    <location>
        <begin position="1"/>
        <end position="12"/>
    </location>
</feature>
<organism evidence="2 3">
    <name type="scientific">Streptomyces polychromogenes</name>
    <dbReference type="NCBI Taxonomy" id="67342"/>
    <lineage>
        <taxon>Bacteria</taxon>
        <taxon>Bacillati</taxon>
        <taxon>Actinomycetota</taxon>
        <taxon>Actinomycetes</taxon>
        <taxon>Kitasatosporales</taxon>
        <taxon>Streptomycetaceae</taxon>
        <taxon>Streptomyces</taxon>
    </lineage>
</organism>
<dbReference type="EMBL" id="BAAABV010000038">
    <property type="protein sequence ID" value="GAA0325161.1"/>
    <property type="molecule type" value="Genomic_DNA"/>
</dbReference>
<gene>
    <name evidence="2" type="ORF">GCM10010302_75340</name>
</gene>
<comment type="caution">
    <text evidence="2">The sequence shown here is derived from an EMBL/GenBank/DDBJ whole genome shotgun (WGS) entry which is preliminary data.</text>
</comment>
<evidence type="ECO:0000313" key="3">
    <source>
        <dbReference type="Proteomes" id="UP001501867"/>
    </source>
</evidence>
<keyword evidence="3" id="KW-1185">Reference proteome</keyword>
<reference evidence="2 3" key="1">
    <citation type="journal article" date="2019" name="Int. J. Syst. Evol. Microbiol.">
        <title>The Global Catalogue of Microorganisms (GCM) 10K type strain sequencing project: providing services to taxonomists for standard genome sequencing and annotation.</title>
        <authorList>
            <consortium name="The Broad Institute Genomics Platform"/>
            <consortium name="The Broad Institute Genome Sequencing Center for Infectious Disease"/>
            <person name="Wu L."/>
            <person name="Ma J."/>
        </authorList>
    </citation>
    <scope>NUCLEOTIDE SEQUENCE [LARGE SCALE GENOMIC DNA]</scope>
    <source>
        <strain evidence="2 3">JCM 4505</strain>
    </source>
</reference>
<proteinExistence type="predicted"/>
<dbReference type="Proteomes" id="UP001501867">
    <property type="component" value="Unassembled WGS sequence"/>
</dbReference>
<sequence length="100" mass="10952">MERQTTTLRTLTCRAFPEPDAPDDASAPIEQARAQRHRQAGATEAAAGGSRRPLWYDGDAAESFSDFVRFGGWTTPNLKLCNGRAASGYPSARVAWRHES</sequence>
<accession>A0ABN0W4T2</accession>
<evidence type="ECO:0000313" key="2">
    <source>
        <dbReference type="EMBL" id="GAA0325161.1"/>
    </source>
</evidence>